<organism evidence="3 4">
    <name type="scientific">Bradyrhizobium niftali</name>
    <dbReference type="NCBI Taxonomy" id="2560055"/>
    <lineage>
        <taxon>Bacteria</taxon>
        <taxon>Pseudomonadati</taxon>
        <taxon>Pseudomonadota</taxon>
        <taxon>Alphaproteobacteria</taxon>
        <taxon>Hyphomicrobiales</taxon>
        <taxon>Nitrobacteraceae</taxon>
        <taxon>Bradyrhizobium</taxon>
    </lineage>
</organism>
<keyword evidence="4" id="KW-1185">Reference proteome</keyword>
<feature type="chain" id="PRO_5021328124" evidence="1">
    <location>
        <begin position="25"/>
        <end position="130"/>
    </location>
</feature>
<keyword evidence="3" id="KW-0560">Oxidoreductase</keyword>
<evidence type="ECO:0000259" key="2">
    <source>
        <dbReference type="PROSITE" id="PS51725"/>
    </source>
</evidence>
<accession>A0A4Y9LW89</accession>
<comment type="caution">
    <text evidence="3">The sequence shown here is derived from an EMBL/GenBank/DDBJ whole genome shotgun (WGS) entry which is preliminary data.</text>
</comment>
<dbReference type="Proteomes" id="UP000297966">
    <property type="component" value="Unassembled WGS sequence"/>
</dbReference>
<dbReference type="SUPFAM" id="SSF54909">
    <property type="entry name" value="Dimeric alpha+beta barrel"/>
    <property type="match status" value="1"/>
</dbReference>
<evidence type="ECO:0000256" key="1">
    <source>
        <dbReference type="SAM" id="SignalP"/>
    </source>
</evidence>
<feature type="signal peptide" evidence="1">
    <location>
        <begin position="1"/>
        <end position="24"/>
    </location>
</feature>
<proteinExistence type="predicted"/>
<gene>
    <name evidence="3" type="ORF">E4K65_18270</name>
</gene>
<feature type="domain" description="ABM" evidence="2">
    <location>
        <begin position="31"/>
        <end position="121"/>
    </location>
</feature>
<dbReference type="PROSITE" id="PS51725">
    <property type="entry name" value="ABM"/>
    <property type="match status" value="1"/>
</dbReference>
<name>A0A4Y9LW89_9BRAD</name>
<dbReference type="InterPro" id="IPR050744">
    <property type="entry name" value="AI-2_Isomerase_LsrG"/>
</dbReference>
<dbReference type="InterPro" id="IPR007138">
    <property type="entry name" value="ABM_dom"/>
</dbReference>
<reference evidence="3 4" key="1">
    <citation type="submission" date="2019-03" db="EMBL/GenBank/DDBJ databases">
        <title>Bradyrhizobium diversity isolated from nodules of Chamaecrista fasciculata.</title>
        <authorList>
            <person name="Klepa M.S."/>
            <person name="Urquiaga M.O."/>
            <person name="Hungria M."/>
            <person name="Delamuta J.R."/>
        </authorList>
    </citation>
    <scope>NUCLEOTIDE SEQUENCE [LARGE SCALE GENOMIC DNA]</scope>
    <source>
        <strain evidence="3 4">CNPSo 3448</strain>
    </source>
</reference>
<dbReference type="OrthoDB" id="9812754at2"/>
<sequence length="130" mass="14311">MSISHLLLIGGSVLTAAVSGTAAAAEVRPLYVQEAEIEIDPAQLESYKAAVAEHIETATRVEPGIIALYAVSENDNPTRVRVFEIYRDQDAYRSHLETAHFKTYKATVEKMVRSLKLIRTTPIAFGALPR</sequence>
<evidence type="ECO:0000313" key="4">
    <source>
        <dbReference type="Proteomes" id="UP000297966"/>
    </source>
</evidence>
<protein>
    <submittedName>
        <fullName evidence="3">Antibiotic biosynthesis monooxygenase</fullName>
    </submittedName>
</protein>
<dbReference type="AlphaFoldDB" id="A0A4Y9LW89"/>
<dbReference type="EMBL" id="SPQT01000009">
    <property type="protein sequence ID" value="TFV47115.1"/>
    <property type="molecule type" value="Genomic_DNA"/>
</dbReference>
<dbReference type="PANTHER" id="PTHR33336:SF3">
    <property type="entry name" value="ABM DOMAIN-CONTAINING PROTEIN"/>
    <property type="match status" value="1"/>
</dbReference>
<dbReference type="GO" id="GO:0004497">
    <property type="term" value="F:monooxygenase activity"/>
    <property type="evidence" value="ECO:0007669"/>
    <property type="project" value="UniProtKB-KW"/>
</dbReference>
<keyword evidence="1" id="KW-0732">Signal</keyword>
<keyword evidence="3" id="KW-0503">Monooxygenase</keyword>
<dbReference type="InterPro" id="IPR011008">
    <property type="entry name" value="Dimeric_a/b-barrel"/>
</dbReference>
<evidence type="ECO:0000313" key="3">
    <source>
        <dbReference type="EMBL" id="TFV47115.1"/>
    </source>
</evidence>
<dbReference type="PANTHER" id="PTHR33336">
    <property type="entry name" value="QUINOL MONOOXYGENASE YGIN-RELATED"/>
    <property type="match status" value="1"/>
</dbReference>
<dbReference type="Gene3D" id="3.30.70.100">
    <property type="match status" value="1"/>
</dbReference>
<dbReference type="Pfam" id="PF03992">
    <property type="entry name" value="ABM"/>
    <property type="match status" value="1"/>
</dbReference>